<dbReference type="Proteomes" id="UP000034410">
    <property type="component" value="Chromosome"/>
</dbReference>
<dbReference type="GO" id="GO:0003677">
    <property type="term" value="F:DNA binding"/>
    <property type="evidence" value="ECO:0007669"/>
    <property type="project" value="UniProtKB-KW"/>
</dbReference>
<dbReference type="KEGG" id="seds:AAY24_17850"/>
<dbReference type="SMART" id="SM00895">
    <property type="entry name" value="FCD"/>
    <property type="match status" value="1"/>
</dbReference>
<keyword evidence="3" id="KW-0804">Transcription</keyword>
<organism evidence="5 6">
    <name type="scientific">Sedimenticola thiotaurini</name>
    <dbReference type="NCBI Taxonomy" id="1543721"/>
    <lineage>
        <taxon>Bacteria</taxon>
        <taxon>Pseudomonadati</taxon>
        <taxon>Pseudomonadota</taxon>
        <taxon>Gammaproteobacteria</taxon>
        <taxon>Chromatiales</taxon>
        <taxon>Sedimenticolaceae</taxon>
        <taxon>Sedimenticola</taxon>
    </lineage>
</organism>
<keyword evidence="2" id="KW-0238">DNA-binding</keyword>
<dbReference type="Pfam" id="PF07729">
    <property type="entry name" value="FCD"/>
    <property type="match status" value="1"/>
</dbReference>
<gene>
    <name evidence="5" type="ORF">AAY24_17850</name>
</gene>
<protein>
    <recommendedName>
        <fullName evidence="4">HTH gntR-type domain-containing protein</fullName>
    </recommendedName>
</protein>
<evidence type="ECO:0000313" key="5">
    <source>
        <dbReference type="EMBL" id="AKH21897.1"/>
    </source>
</evidence>
<feature type="domain" description="HTH gntR-type" evidence="4">
    <location>
        <begin position="12"/>
        <end position="78"/>
    </location>
</feature>
<dbReference type="InterPro" id="IPR011711">
    <property type="entry name" value="GntR_C"/>
</dbReference>
<dbReference type="Gene3D" id="1.10.10.10">
    <property type="entry name" value="Winged helix-like DNA-binding domain superfamily/Winged helix DNA-binding domain"/>
    <property type="match status" value="1"/>
</dbReference>
<accession>A0A0F7K1W3</accession>
<dbReference type="PANTHER" id="PTHR43537:SF45">
    <property type="entry name" value="GNTR FAMILY REGULATORY PROTEIN"/>
    <property type="match status" value="1"/>
</dbReference>
<dbReference type="SUPFAM" id="SSF48008">
    <property type="entry name" value="GntR ligand-binding domain-like"/>
    <property type="match status" value="1"/>
</dbReference>
<dbReference type="InterPro" id="IPR008920">
    <property type="entry name" value="TF_FadR/GntR_C"/>
</dbReference>
<dbReference type="PANTHER" id="PTHR43537">
    <property type="entry name" value="TRANSCRIPTIONAL REGULATOR, GNTR FAMILY"/>
    <property type="match status" value="1"/>
</dbReference>
<dbReference type="SMART" id="SM00345">
    <property type="entry name" value="HTH_GNTR"/>
    <property type="match status" value="1"/>
</dbReference>
<dbReference type="PROSITE" id="PS50949">
    <property type="entry name" value="HTH_GNTR"/>
    <property type="match status" value="1"/>
</dbReference>
<evidence type="ECO:0000256" key="1">
    <source>
        <dbReference type="ARBA" id="ARBA00023015"/>
    </source>
</evidence>
<dbReference type="InterPro" id="IPR036388">
    <property type="entry name" value="WH-like_DNA-bd_sf"/>
</dbReference>
<dbReference type="InterPro" id="IPR000524">
    <property type="entry name" value="Tscrpt_reg_HTH_GntR"/>
</dbReference>
<evidence type="ECO:0000256" key="3">
    <source>
        <dbReference type="ARBA" id="ARBA00023163"/>
    </source>
</evidence>
<sequence>MNRATGRKTTVNRLADRIYNQLKDELYVQLKPGDRLTESAVAERLDASRTPTREALQRLVQEGHLNAHLRNGYTVRSIDQSTLNDLYAVRVLLETEAVRLYCAGSSDSSLSPLMADWEVARSEQISDPNELGRLNESYHFGIVALSGNRELIRLHGDIFQRIQLIQRLDFSREERVDATYDEHLAVLQSMVRGESEKASDILRQHIVQSLDMVSEITRQFTVD</sequence>
<dbReference type="Pfam" id="PF00392">
    <property type="entry name" value="GntR"/>
    <property type="match status" value="1"/>
</dbReference>
<reference evidence="5 6" key="1">
    <citation type="journal article" date="2015" name="Genome Announc.">
        <title>Complete Genome Sequence of Sedimenticola thiotaurini Strain SIP-G1, a Polyphosphate- and Polyhydroxyalkanoate-Accumulating Sulfur-Oxidizing Gammaproteobacterium Isolated from Salt Marsh Sediments.</title>
        <authorList>
            <person name="Flood B.E."/>
            <person name="Jones D.S."/>
            <person name="Bailey J.V."/>
        </authorList>
    </citation>
    <scope>NUCLEOTIDE SEQUENCE [LARGE SCALE GENOMIC DNA]</scope>
    <source>
        <strain evidence="5 6">SIP-G1</strain>
    </source>
</reference>
<evidence type="ECO:0000313" key="6">
    <source>
        <dbReference type="Proteomes" id="UP000034410"/>
    </source>
</evidence>
<dbReference type="EMBL" id="CP011412">
    <property type="protein sequence ID" value="AKH21897.1"/>
    <property type="molecule type" value="Genomic_DNA"/>
</dbReference>
<dbReference type="GO" id="GO:0003700">
    <property type="term" value="F:DNA-binding transcription factor activity"/>
    <property type="evidence" value="ECO:0007669"/>
    <property type="project" value="InterPro"/>
</dbReference>
<dbReference type="AlphaFoldDB" id="A0A0F7K1W3"/>
<dbReference type="OrthoDB" id="9799812at2"/>
<dbReference type="PATRIC" id="fig|1543721.4.peg.3697"/>
<evidence type="ECO:0000259" key="4">
    <source>
        <dbReference type="PROSITE" id="PS50949"/>
    </source>
</evidence>
<dbReference type="Gene3D" id="1.20.120.530">
    <property type="entry name" value="GntR ligand-binding domain-like"/>
    <property type="match status" value="1"/>
</dbReference>
<name>A0A0F7K1W3_9GAMM</name>
<keyword evidence="1" id="KW-0805">Transcription regulation</keyword>
<proteinExistence type="predicted"/>
<dbReference type="SUPFAM" id="SSF46785">
    <property type="entry name" value="Winged helix' DNA-binding domain"/>
    <property type="match status" value="1"/>
</dbReference>
<dbReference type="RefSeq" id="WP_046860818.1">
    <property type="nucleotide sequence ID" value="NZ_CP011412.1"/>
</dbReference>
<keyword evidence="6" id="KW-1185">Reference proteome</keyword>
<dbReference type="InterPro" id="IPR036390">
    <property type="entry name" value="WH_DNA-bd_sf"/>
</dbReference>
<evidence type="ECO:0000256" key="2">
    <source>
        <dbReference type="ARBA" id="ARBA00023125"/>
    </source>
</evidence>